<sequence>MLPATRRSVSRQHIADSAAMAGGYSIGSRESVTTRPLQETTLPVPAELGIDSSSQAILYQDQSRAQGLRAAFEALPPPTGWK</sequence>
<name>A0ACC3S5J8_9PEZI</name>
<dbReference type="EMBL" id="JAMKPW020000041">
    <property type="protein sequence ID" value="KAK8196515.1"/>
    <property type="molecule type" value="Genomic_DNA"/>
</dbReference>
<accession>A0ACC3S5J8</accession>
<protein>
    <submittedName>
        <fullName evidence="1">Uncharacterized protein</fullName>
    </submittedName>
</protein>
<proteinExistence type="predicted"/>
<evidence type="ECO:0000313" key="2">
    <source>
        <dbReference type="Proteomes" id="UP001320706"/>
    </source>
</evidence>
<evidence type="ECO:0000313" key="1">
    <source>
        <dbReference type="EMBL" id="KAK8196515.1"/>
    </source>
</evidence>
<organism evidence="1 2">
    <name type="scientific">Zalaria obscura</name>
    <dbReference type="NCBI Taxonomy" id="2024903"/>
    <lineage>
        <taxon>Eukaryota</taxon>
        <taxon>Fungi</taxon>
        <taxon>Dikarya</taxon>
        <taxon>Ascomycota</taxon>
        <taxon>Pezizomycotina</taxon>
        <taxon>Dothideomycetes</taxon>
        <taxon>Dothideomycetidae</taxon>
        <taxon>Dothideales</taxon>
        <taxon>Zalariaceae</taxon>
        <taxon>Zalaria</taxon>
    </lineage>
</organism>
<dbReference type="Proteomes" id="UP001320706">
    <property type="component" value="Unassembled WGS sequence"/>
</dbReference>
<reference evidence="1" key="1">
    <citation type="submission" date="2024-02" db="EMBL/GenBank/DDBJ databases">
        <title>Metagenome Assembled Genome of Zalaria obscura JY119.</title>
        <authorList>
            <person name="Vighnesh L."/>
            <person name="Jagadeeshwari U."/>
            <person name="Venkata Ramana C."/>
            <person name="Sasikala C."/>
        </authorList>
    </citation>
    <scope>NUCLEOTIDE SEQUENCE</scope>
    <source>
        <strain evidence="1">JY119</strain>
    </source>
</reference>
<comment type="caution">
    <text evidence="1">The sequence shown here is derived from an EMBL/GenBank/DDBJ whole genome shotgun (WGS) entry which is preliminary data.</text>
</comment>
<keyword evidence="2" id="KW-1185">Reference proteome</keyword>
<gene>
    <name evidence="1" type="ORF">M8818_006680</name>
</gene>